<evidence type="ECO:0000313" key="7">
    <source>
        <dbReference type="EMBL" id="MBK8571990.1"/>
    </source>
</evidence>
<keyword evidence="3 4" id="KW-0408">Iron</keyword>
<keyword evidence="1 4" id="KW-0349">Heme</keyword>
<evidence type="ECO:0000256" key="3">
    <source>
        <dbReference type="ARBA" id="ARBA00023004"/>
    </source>
</evidence>
<evidence type="ECO:0000256" key="5">
    <source>
        <dbReference type="SAM" id="SignalP"/>
    </source>
</evidence>
<keyword evidence="2 4" id="KW-0479">Metal-binding</keyword>
<keyword evidence="5" id="KW-0732">Signal</keyword>
<dbReference type="SUPFAM" id="SSF46626">
    <property type="entry name" value="Cytochrome c"/>
    <property type="match status" value="1"/>
</dbReference>
<protein>
    <submittedName>
        <fullName evidence="7">Diheme cytochrome c-553</fullName>
    </submittedName>
</protein>
<evidence type="ECO:0000256" key="1">
    <source>
        <dbReference type="ARBA" id="ARBA00022617"/>
    </source>
</evidence>
<dbReference type="InterPro" id="IPR036909">
    <property type="entry name" value="Cyt_c-like_dom_sf"/>
</dbReference>
<dbReference type="AlphaFoldDB" id="A0A936F1Q3"/>
<dbReference type="PROSITE" id="PS51007">
    <property type="entry name" value="CYTC"/>
    <property type="match status" value="1"/>
</dbReference>
<dbReference type="GO" id="GO:0020037">
    <property type="term" value="F:heme binding"/>
    <property type="evidence" value="ECO:0007669"/>
    <property type="project" value="InterPro"/>
</dbReference>
<dbReference type="GO" id="GO:0046872">
    <property type="term" value="F:metal ion binding"/>
    <property type="evidence" value="ECO:0007669"/>
    <property type="project" value="UniProtKB-KW"/>
</dbReference>
<dbReference type="Proteomes" id="UP000709959">
    <property type="component" value="Unassembled WGS sequence"/>
</dbReference>
<feature type="signal peptide" evidence="5">
    <location>
        <begin position="1"/>
        <end position="23"/>
    </location>
</feature>
<organism evidence="7 8">
    <name type="scientific">Candidatus Geothrix odensensis</name>
    <dbReference type="NCBI Taxonomy" id="2954440"/>
    <lineage>
        <taxon>Bacteria</taxon>
        <taxon>Pseudomonadati</taxon>
        <taxon>Acidobacteriota</taxon>
        <taxon>Holophagae</taxon>
        <taxon>Holophagales</taxon>
        <taxon>Holophagaceae</taxon>
        <taxon>Geothrix</taxon>
    </lineage>
</organism>
<evidence type="ECO:0000313" key="8">
    <source>
        <dbReference type="Proteomes" id="UP000709959"/>
    </source>
</evidence>
<feature type="chain" id="PRO_5037096607" evidence="5">
    <location>
        <begin position="24"/>
        <end position="184"/>
    </location>
</feature>
<proteinExistence type="predicted"/>
<gene>
    <name evidence="7" type="ORF">IPN91_04945</name>
</gene>
<comment type="caution">
    <text evidence="7">The sequence shown here is derived from an EMBL/GenBank/DDBJ whole genome shotgun (WGS) entry which is preliminary data.</text>
</comment>
<dbReference type="PANTHER" id="PTHR35008">
    <property type="entry name" value="BLL4482 PROTEIN-RELATED"/>
    <property type="match status" value="1"/>
</dbReference>
<dbReference type="EMBL" id="JADKCH010000002">
    <property type="protein sequence ID" value="MBK8571990.1"/>
    <property type="molecule type" value="Genomic_DNA"/>
</dbReference>
<feature type="domain" description="Cytochrome c" evidence="6">
    <location>
        <begin position="29"/>
        <end position="168"/>
    </location>
</feature>
<dbReference type="Gene3D" id="1.10.760.10">
    <property type="entry name" value="Cytochrome c-like domain"/>
    <property type="match status" value="1"/>
</dbReference>
<evidence type="ECO:0000259" key="6">
    <source>
        <dbReference type="PROSITE" id="PS51007"/>
    </source>
</evidence>
<dbReference type="GO" id="GO:0009055">
    <property type="term" value="F:electron transfer activity"/>
    <property type="evidence" value="ECO:0007669"/>
    <property type="project" value="InterPro"/>
</dbReference>
<evidence type="ECO:0000256" key="2">
    <source>
        <dbReference type="ARBA" id="ARBA00022723"/>
    </source>
</evidence>
<reference evidence="7 8" key="1">
    <citation type="submission" date="2020-10" db="EMBL/GenBank/DDBJ databases">
        <title>Connecting structure to function with the recovery of over 1000 high-quality activated sludge metagenome-assembled genomes encoding full-length rRNA genes using long-read sequencing.</title>
        <authorList>
            <person name="Singleton C.M."/>
            <person name="Petriglieri F."/>
            <person name="Kristensen J.M."/>
            <person name="Kirkegaard R.H."/>
            <person name="Michaelsen T.Y."/>
            <person name="Andersen M.H."/>
            <person name="Karst S.M."/>
            <person name="Dueholm M.S."/>
            <person name="Nielsen P.H."/>
            <person name="Albertsen M."/>
        </authorList>
    </citation>
    <scope>NUCLEOTIDE SEQUENCE [LARGE SCALE GENOMIC DNA]</scope>
    <source>
        <strain evidence="7">OdNE_18-Q3-R46-58_MAXAC.008</strain>
    </source>
</reference>
<dbReference type="InterPro" id="IPR051459">
    <property type="entry name" value="Cytochrome_c-type_DH"/>
</dbReference>
<evidence type="ECO:0000256" key="4">
    <source>
        <dbReference type="PROSITE-ProRule" id="PRU00433"/>
    </source>
</evidence>
<name>A0A936F1Q3_9BACT</name>
<dbReference type="PANTHER" id="PTHR35008:SF4">
    <property type="entry name" value="BLL4482 PROTEIN"/>
    <property type="match status" value="1"/>
</dbReference>
<dbReference type="InterPro" id="IPR009056">
    <property type="entry name" value="Cyt_c-like_dom"/>
</dbReference>
<accession>A0A936F1Q3</accession>
<sequence>MRCTMTLTRPFLLALLGASLAQAGAPAPSVIQRGAYLVQVGGCNDCHTPLKMGPKGPEPDMSRMLSGHPEALKMPPAPQLPEGPWMVTMAATATAFAGPWGVSHAANLTPDKETGLGSWTEAQFLQMIRSGRHLGQGRPILPPMPVQGLRAATEADQKAIFAYLKSIPAISNRVPAAVEPVASH</sequence>